<protein>
    <submittedName>
        <fullName evidence="2">DinB family protein</fullName>
    </submittedName>
</protein>
<evidence type="ECO:0000313" key="3">
    <source>
        <dbReference type="Proteomes" id="UP000642107"/>
    </source>
</evidence>
<sequence>MSDDAVTPDDKDWTWVLTRPCAECGFDPARPVEEHLDALEQHVLRWREVLVRTDVRARPAPGTWSPLEYACHVRDVLDVMASRALNIREEDAPTFPGWDQDAAAIEKDYAGDRPLAVADEIAERAGWFAQAYAGVRDDEWERRGRRGDGADFTLRTLALYTAHELVHHAHDVSA</sequence>
<dbReference type="InterPro" id="IPR034660">
    <property type="entry name" value="DinB/YfiT-like"/>
</dbReference>
<evidence type="ECO:0000259" key="1">
    <source>
        <dbReference type="Pfam" id="PF12867"/>
    </source>
</evidence>
<accession>A0ABR9DL63</accession>
<dbReference type="Gene3D" id="1.20.120.450">
    <property type="entry name" value="dinb family like domain"/>
    <property type="match status" value="1"/>
</dbReference>
<dbReference type="Pfam" id="PF12867">
    <property type="entry name" value="DinB_2"/>
    <property type="match status" value="1"/>
</dbReference>
<dbReference type="Proteomes" id="UP000642107">
    <property type="component" value="Unassembled WGS sequence"/>
</dbReference>
<organism evidence="2 3">
    <name type="scientific">Flavimobilis rhizosphaerae</name>
    <dbReference type="NCBI Taxonomy" id="2775421"/>
    <lineage>
        <taxon>Bacteria</taxon>
        <taxon>Bacillati</taxon>
        <taxon>Actinomycetota</taxon>
        <taxon>Actinomycetes</taxon>
        <taxon>Micrococcales</taxon>
        <taxon>Jonesiaceae</taxon>
        <taxon>Flavimobilis</taxon>
    </lineage>
</organism>
<dbReference type="InterPro" id="IPR024775">
    <property type="entry name" value="DinB-like"/>
</dbReference>
<name>A0ABR9DL63_9MICO</name>
<dbReference type="EMBL" id="JACZDF010000001">
    <property type="protein sequence ID" value="MBD9697892.1"/>
    <property type="molecule type" value="Genomic_DNA"/>
</dbReference>
<keyword evidence="3" id="KW-1185">Reference proteome</keyword>
<dbReference type="SUPFAM" id="SSF109854">
    <property type="entry name" value="DinB/YfiT-like putative metalloenzymes"/>
    <property type="match status" value="1"/>
</dbReference>
<feature type="domain" description="DinB-like" evidence="1">
    <location>
        <begin position="53"/>
        <end position="170"/>
    </location>
</feature>
<reference evidence="2 3" key="1">
    <citation type="submission" date="2020-09" db="EMBL/GenBank/DDBJ databases">
        <title>Flavimobilis rhizosphaerae sp. nov., isolated from rhizosphere soil of Spartina alterniflora.</title>
        <authorList>
            <person name="Hanqin C."/>
        </authorList>
    </citation>
    <scope>NUCLEOTIDE SEQUENCE [LARGE SCALE GENOMIC DNA]</scope>
    <source>
        <strain evidence="2 3">GY 10621</strain>
    </source>
</reference>
<gene>
    <name evidence="2" type="ORF">IGS67_00040</name>
</gene>
<proteinExistence type="predicted"/>
<evidence type="ECO:0000313" key="2">
    <source>
        <dbReference type="EMBL" id="MBD9697892.1"/>
    </source>
</evidence>
<comment type="caution">
    <text evidence="2">The sequence shown here is derived from an EMBL/GenBank/DDBJ whole genome shotgun (WGS) entry which is preliminary data.</text>
</comment>
<dbReference type="RefSeq" id="WP_192276476.1">
    <property type="nucleotide sequence ID" value="NZ_JACZDF010000001.1"/>
</dbReference>